<evidence type="ECO:0000259" key="11">
    <source>
        <dbReference type="PROSITE" id="PS51900"/>
    </source>
</evidence>
<proteinExistence type="inferred from homology"/>
<evidence type="ECO:0000256" key="5">
    <source>
        <dbReference type="ARBA" id="ARBA00022908"/>
    </source>
</evidence>
<dbReference type="SUPFAM" id="SSF56349">
    <property type="entry name" value="DNA breaking-rejoining enzymes"/>
    <property type="match status" value="1"/>
</dbReference>
<dbReference type="Gene3D" id="1.10.150.130">
    <property type="match status" value="1"/>
</dbReference>
<dbReference type="GO" id="GO:0006313">
    <property type="term" value="P:DNA transposition"/>
    <property type="evidence" value="ECO:0007669"/>
    <property type="project" value="UniProtKB-UniRule"/>
</dbReference>
<dbReference type="PANTHER" id="PTHR30349">
    <property type="entry name" value="PHAGE INTEGRASE-RELATED"/>
    <property type="match status" value="1"/>
</dbReference>
<feature type="domain" description="Tyr recombinase" evidence="10">
    <location>
        <begin position="108"/>
        <end position="291"/>
    </location>
</feature>
<dbReference type="GO" id="GO:0003677">
    <property type="term" value="F:DNA binding"/>
    <property type="evidence" value="ECO:0007669"/>
    <property type="project" value="UniProtKB-UniRule"/>
</dbReference>
<evidence type="ECO:0000256" key="8">
    <source>
        <dbReference type="ARBA" id="ARBA00023306"/>
    </source>
</evidence>
<evidence type="ECO:0000313" key="13">
    <source>
        <dbReference type="Proteomes" id="UP000027616"/>
    </source>
</evidence>
<dbReference type="STRING" id="1433126.BN938_0948"/>
<comment type="similarity">
    <text evidence="9">Belongs to the 'phage' integrase family. XerC subfamily.</text>
</comment>
<dbReference type="InterPro" id="IPR013762">
    <property type="entry name" value="Integrase-like_cat_sf"/>
</dbReference>
<feature type="active site" evidence="9">
    <location>
        <position position="172"/>
    </location>
</feature>
<evidence type="ECO:0000256" key="9">
    <source>
        <dbReference type="HAMAP-Rule" id="MF_01808"/>
    </source>
</evidence>
<feature type="active site" evidence="9">
    <location>
        <position position="269"/>
    </location>
</feature>
<dbReference type="InterPro" id="IPR023009">
    <property type="entry name" value="Tyrosine_recombinase_XerC/XerD"/>
</dbReference>
<dbReference type="GO" id="GO:0005737">
    <property type="term" value="C:cytoplasm"/>
    <property type="evidence" value="ECO:0007669"/>
    <property type="project" value="UniProtKB-SubCell"/>
</dbReference>
<accession>A0A060R7B1</accession>
<comment type="subunit">
    <text evidence="9">Forms a cyclic heterotetrameric complex composed of two molecules of XerC and two molecules of XerD.</text>
</comment>
<keyword evidence="8 9" id="KW-0131">Cell cycle</keyword>
<evidence type="ECO:0000256" key="4">
    <source>
        <dbReference type="ARBA" id="ARBA00022829"/>
    </source>
</evidence>
<gene>
    <name evidence="9" type="primary">xerC</name>
    <name evidence="12" type="ORF">BN938_0948</name>
</gene>
<organism evidence="12 13">
    <name type="scientific">Mucinivorans hirudinis</name>
    <dbReference type="NCBI Taxonomy" id="1433126"/>
    <lineage>
        <taxon>Bacteria</taxon>
        <taxon>Pseudomonadati</taxon>
        <taxon>Bacteroidota</taxon>
        <taxon>Bacteroidia</taxon>
        <taxon>Bacteroidales</taxon>
        <taxon>Rikenellaceae</taxon>
        <taxon>Mucinivorans</taxon>
    </lineage>
</organism>
<dbReference type="InterPro" id="IPR011010">
    <property type="entry name" value="DNA_brk_join_enz"/>
</dbReference>
<dbReference type="Proteomes" id="UP000027616">
    <property type="component" value="Chromosome I"/>
</dbReference>
<evidence type="ECO:0000256" key="3">
    <source>
        <dbReference type="ARBA" id="ARBA00022618"/>
    </source>
</evidence>
<dbReference type="InterPro" id="IPR004107">
    <property type="entry name" value="Integrase_SAM-like_N"/>
</dbReference>
<dbReference type="Pfam" id="PF02899">
    <property type="entry name" value="Phage_int_SAM_1"/>
    <property type="match status" value="1"/>
</dbReference>
<dbReference type="PROSITE" id="PS51898">
    <property type="entry name" value="TYR_RECOMBINASE"/>
    <property type="match status" value="1"/>
</dbReference>
<reference evidence="12 13" key="1">
    <citation type="journal article" date="2015" name="Genome Announc.">
        <title>Complete Genome Sequence of the Novel Leech Symbiont Mucinivorans hirudinis M3T.</title>
        <authorList>
            <person name="Nelson M.C."/>
            <person name="Bomar L."/>
            <person name="Graf J."/>
        </authorList>
    </citation>
    <scope>NUCLEOTIDE SEQUENCE [LARGE SCALE GENOMIC DNA]</scope>
    <source>
        <strain evidence="13">M3</strain>
    </source>
</reference>
<feature type="active site" description="O-(3'-phospho-DNA)-tyrosine intermediate" evidence="9">
    <location>
        <position position="278"/>
    </location>
</feature>
<comment type="subcellular location">
    <subcellularLocation>
        <location evidence="1 9">Cytoplasm</location>
    </subcellularLocation>
</comment>
<dbReference type="KEGG" id="rbc:BN938_0948"/>
<keyword evidence="5 9" id="KW-0229">DNA integration</keyword>
<dbReference type="InterPro" id="IPR010998">
    <property type="entry name" value="Integrase_recombinase_N"/>
</dbReference>
<feature type="active site" evidence="9">
    <location>
        <position position="246"/>
    </location>
</feature>
<keyword evidence="6 9" id="KW-0238">DNA-binding</keyword>
<dbReference type="PATRIC" id="fig|1433126.3.peg.946"/>
<dbReference type="Gene3D" id="1.10.443.10">
    <property type="entry name" value="Intergrase catalytic core"/>
    <property type="match status" value="1"/>
</dbReference>
<dbReference type="OrthoDB" id="9801717at2"/>
<evidence type="ECO:0000313" key="12">
    <source>
        <dbReference type="EMBL" id="CDN31047.1"/>
    </source>
</evidence>
<dbReference type="NCBIfam" id="NF001399">
    <property type="entry name" value="PRK00283.1"/>
    <property type="match status" value="1"/>
</dbReference>
<feature type="active site" evidence="9">
    <location>
        <position position="243"/>
    </location>
</feature>
<sequence>MSSWAILTEDYRGYITLERRLARNSVEAYMRDLGKFSSFCADRGVEPQQVQGSDIELFLAELYDKQCAKKTQARILSGIKSFYNFLVYTDHIDTSPTELIKSPKLPQYLPDTLSYEEILKVFDAVDLSHPLGHRNRAIIEIGYSCGLRVSELVNLTLGDLFLEQSVIRVVGKGGKERLVPISRGAVHYLVLYLEQRQSQCVDARYEKIVFLNRNGKRLTRIMIFYIIRDLAAKAGIIKTISPHTLRHSFATHLVQGGADIRAVQQMLGHSSITTTEIYTHLELDDLRTAISKLGL</sequence>
<keyword evidence="13" id="KW-1185">Reference proteome</keyword>
<keyword evidence="7 9" id="KW-0233">DNA recombination</keyword>
<dbReference type="GO" id="GO:0051301">
    <property type="term" value="P:cell division"/>
    <property type="evidence" value="ECO:0007669"/>
    <property type="project" value="UniProtKB-KW"/>
</dbReference>
<dbReference type="InterPro" id="IPR002104">
    <property type="entry name" value="Integrase_catalytic"/>
</dbReference>
<dbReference type="AlphaFoldDB" id="A0A060R7B1"/>
<evidence type="ECO:0000256" key="1">
    <source>
        <dbReference type="ARBA" id="ARBA00004496"/>
    </source>
</evidence>
<dbReference type="PANTHER" id="PTHR30349:SF81">
    <property type="entry name" value="TYROSINE RECOMBINASE XERC"/>
    <property type="match status" value="1"/>
</dbReference>
<keyword evidence="3 9" id="KW-0132">Cell division</keyword>
<dbReference type="eggNOG" id="COG4974">
    <property type="taxonomic scope" value="Bacteria"/>
</dbReference>
<dbReference type="EMBL" id="HG934468">
    <property type="protein sequence ID" value="CDN31047.1"/>
    <property type="molecule type" value="Genomic_DNA"/>
</dbReference>
<dbReference type="InterPro" id="IPR050090">
    <property type="entry name" value="Tyrosine_recombinase_XerCD"/>
</dbReference>
<name>A0A060R7B1_9BACT</name>
<keyword evidence="4 9" id="KW-0159">Chromosome partition</keyword>
<dbReference type="CDD" id="cd00798">
    <property type="entry name" value="INT_XerDC_C"/>
    <property type="match status" value="1"/>
</dbReference>
<feature type="domain" description="Core-binding (CB)" evidence="11">
    <location>
        <begin position="2"/>
        <end position="87"/>
    </location>
</feature>
<comment type="function">
    <text evidence="9">Site-specific tyrosine recombinase, which acts by catalyzing the cutting and rejoining of the recombining DNA molecules. The XerC-XerD complex is essential to convert dimers of the bacterial chromosome into monomers to permit their segregation at cell division. It also contributes to the segregational stability of plasmids.</text>
</comment>
<evidence type="ECO:0000256" key="7">
    <source>
        <dbReference type="ARBA" id="ARBA00023172"/>
    </source>
</evidence>
<dbReference type="Pfam" id="PF00589">
    <property type="entry name" value="Phage_integrase"/>
    <property type="match status" value="1"/>
</dbReference>
<feature type="active site" evidence="9">
    <location>
        <position position="148"/>
    </location>
</feature>
<dbReference type="InterPro" id="IPR044068">
    <property type="entry name" value="CB"/>
</dbReference>
<dbReference type="GO" id="GO:0007059">
    <property type="term" value="P:chromosome segregation"/>
    <property type="evidence" value="ECO:0007669"/>
    <property type="project" value="UniProtKB-UniRule"/>
</dbReference>
<keyword evidence="2 9" id="KW-0963">Cytoplasm</keyword>
<evidence type="ECO:0000256" key="2">
    <source>
        <dbReference type="ARBA" id="ARBA00022490"/>
    </source>
</evidence>
<dbReference type="GO" id="GO:0009037">
    <property type="term" value="F:tyrosine-based site-specific recombinase activity"/>
    <property type="evidence" value="ECO:0007669"/>
    <property type="project" value="UniProtKB-UniRule"/>
</dbReference>
<dbReference type="PROSITE" id="PS51900">
    <property type="entry name" value="CB"/>
    <property type="match status" value="1"/>
</dbReference>
<evidence type="ECO:0000256" key="6">
    <source>
        <dbReference type="ARBA" id="ARBA00023125"/>
    </source>
</evidence>
<dbReference type="HAMAP" id="MF_01808">
    <property type="entry name" value="Recomb_XerC_XerD"/>
    <property type="match status" value="1"/>
</dbReference>
<evidence type="ECO:0000259" key="10">
    <source>
        <dbReference type="PROSITE" id="PS51898"/>
    </source>
</evidence>
<dbReference type="HOGENOM" id="CLU_027562_9_6_10"/>
<protein>
    <recommendedName>
        <fullName evidence="9">Tyrosine recombinase XerC</fullName>
    </recommendedName>
</protein>